<evidence type="ECO:0000313" key="2">
    <source>
        <dbReference type="EMBL" id="GBP49170.1"/>
    </source>
</evidence>
<keyword evidence="3" id="KW-1185">Reference proteome</keyword>
<accession>A0A4C1WE61</accession>
<proteinExistence type="predicted"/>
<comment type="caution">
    <text evidence="2">The sequence shown here is derived from an EMBL/GenBank/DDBJ whole genome shotgun (WGS) entry which is preliminary data.</text>
</comment>
<keyword evidence="1" id="KW-0472">Membrane</keyword>
<organism evidence="2 3">
    <name type="scientific">Eumeta variegata</name>
    <name type="common">Bagworm moth</name>
    <name type="synonym">Eumeta japonica</name>
    <dbReference type="NCBI Taxonomy" id="151549"/>
    <lineage>
        <taxon>Eukaryota</taxon>
        <taxon>Metazoa</taxon>
        <taxon>Ecdysozoa</taxon>
        <taxon>Arthropoda</taxon>
        <taxon>Hexapoda</taxon>
        <taxon>Insecta</taxon>
        <taxon>Pterygota</taxon>
        <taxon>Neoptera</taxon>
        <taxon>Endopterygota</taxon>
        <taxon>Lepidoptera</taxon>
        <taxon>Glossata</taxon>
        <taxon>Ditrysia</taxon>
        <taxon>Tineoidea</taxon>
        <taxon>Psychidae</taxon>
        <taxon>Oiketicinae</taxon>
        <taxon>Eumeta</taxon>
    </lineage>
</organism>
<sequence>MQACTPVIASVTASVSWSYVRECFRDARPTKPAVAITLLLCLFMGTVSIYQIFLSTLLICQEIRRIIHLSYHLLQLARRQRKYYLVVSIQEAFDRQLIHP</sequence>
<keyword evidence="1" id="KW-0812">Transmembrane</keyword>
<name>A0A4C1WE61_EUMVA</name>
<gene>
    <name evidence="2" type="ORF">EVAR_46188_1</name>
</gene>
<feature type="transmembrane region" description="Helical" evidence="1">
    <location>
        <begin position="34"/>
        <end position="60"/>
    </location>
</feature>
<dbReference type="Proteomes" id="UP000299102">
    <property type="component" value="Unassembled WGS sequence"/>
</dbReference>
<dbReference type="EMBL" id="BGZK01000539">
    <property type="protein sequence ID" value="GBP49170.1"/>
    <property type="molecule type" value="Genomic_DNA"/>
</dbReference>
<evidence type="ECO:0000313" key="3">
    <source>
        <dbReference type="Proteomes" id="UP000299102"/>
    </source>
</evidence>
<dbReference type="AlphaFoldDB" id="A0A4C1WE61"/>
<reference evidence="2 3" key="1">
    <citation type="journal article" date="2019" name="Commun. Biol.">
        <title>The bagworm genome reveals a unique fibroin gene that provides high tensile strength.</title>
        <authorList>
            <person name="Kono N."/>
            <person name="Nakamura H."/>
            <person name="Ohtoshi R."/>
            <person name="Tomita M."/>
            <person name="Numata K."/>
            <person name="Arakawa K."/>
        </authorList>
    </citation>
    <scope>NUCLEOTIDE SEQUENCE [LARGE SCALE GENOMIC DNA]</scope>
</reference>
<keyword evidence="1" id="KW-1133">Transmembrane helix</keyword>
<protein>
    <submittedName>
        <fullName evidence="2">Uncharacterized protein</fullName>
    </submittedName>
</protein>
<evidence type="ECO:0000256" key="1">
    <source>
        <dbReference type="SAM" id="Phobius"/>
    </source>
</evidence>